<keyword evidence="3" id="KW-1185">Reference proteome</keyword>
<dbReference type="Proteomes" id="UP000263012">
    <property type="component" value="Chromosome"/>
</dbReference>
<accession>A0A343TH35</accession>
<dbReference type="EMBL" id="CP025066">
    <property type="protein sequence ID" value="AUX08407.1"/>
    <property type="molecule type" value="Genomic_DNA"/>
</dbReference>
<protein>
    <recommendedName>
        <fullName evidence="1">DUF5615 domain-containing protein</fullName>
    </recommendedName>
</protein>
<evidence type="ECO:0000313" key="2">
    <source>
        <dbReference type="EMBL" id="AUX08407.1"/>
    </source>
</evidence>
<gene>
    <name evidence="2" type="ORF">AArcSl_0761</name>
</gene>
<dbReference type="RefSeq" id="WP_119815263.1">
    <property type="nucleotide sequence ID" value="NZ_CP025066.1"/>
</dbReference>
<dbReference type="GeneID" id="43759817"/>
<proteinExistence type="predicted"/>
<name>A0A343TH35_9EURY</name>
<dbReference type="AlphaFoldDB" id="A0A343TH35"/>
<dbReference type="KEGG" id="hdf:AArcSl_0761"/>
<dbReference type="InterPro" id="IPR041049">
    <property type="entry name" value="DUF5615"/>
</dbReference>
<evidence type="ECO:0000259" key="1">
    <source>
        <dbReference type="Pfam" id="PF18480"/>
    </source>
</evidence>
<feature type="domain" description="DUF5615" evidence="1">
    <location>
        <begin position="1"/>
        <end position="61"/>
    </location>
</feature>
<reference evidence="3" key="1">
    <citation type="submission" date="2017-11" db="EMBL/GenBank/DDBJ databases">
        <title>Phenotypic and genomic properties of facultatively anaerobic sulfur-reducing natronoarchaea from hypersaline soda lakes.</title>
        <authorList>
            <person name="Sorokin D.Y."/>
            <person name="Kublanov I.V."/>
            <person name="Roman P."/>
            <person name="Sinninghe Damste J.S."/>
            <person name="Golyshin P.N."/>
            <person name="Rojo D."/>
            <person name="Ciordia S."/>
            <person name="Mena M.D.C."/>
            <person name="Ferrer M."/>
            <person name="Messina E."/>
            <person name="Smedile F."/>
            <person name="La Spada G."/>
            <person name="La Cono V."/>
            <person name="Yakimov M.M."/>
        </authorList>
    </citation>
    <scope>NUCLEOTIDE SEQUENCE [LARGE SCALE GENOMIC DNA]</scope>
    <source>
        <strain evidence="3">AArc-Sl</strain>
    </source>
</reference>
<dbReference type="Pfam" id="PF18480">
    <property type="entry name" value="DUF5615"/>
    <property type="match status" value="1"/>
</dbReference>
<evidence type="ECO:0000313" key="3">
    <source>
        <dbReference type="Proteomes" id="UP000263012"/>
    </source>
</evidence>
<sequence>MKLCCDENKKRSITTLLTQEGFNVVRVQDKLDIGFEDEEIVRFCRETDRILLTNDDDFFEFGDHPGILFLDEQ</sequence>
<organism evidence="2 3">
    <name type="scientific">Halalkaliarchaeum desulfuricum</name>
    <dbReference type="NCBI Taxonomy" id="2055893"/>
    <lineage>
        <taxon>Archaea</taxon>
        <taxon>Methanobacteriati</taxon>
        <taxon>Methanobacteriota</taxon>
        <taxon>Stenosarchaea group</taxon>
        <taxon>Halobacteria</taxon>
        <taxon>Halobacteriales</taxon>
        <taxon>Haloferacaceae</taxon>
        <taxon>Halalkaliarchaeum</taxon>
    </lineage>
</organism>
<dbReference type="OrthoDB" id="147476at2157"/>